<dbReference type="RefSeq" id="WP_285608768.1">
    <property type="nucleotide sequence ID" value="NZ_BSDC01000002.1"/>
</dbReference>
<evidence type="ECO:0000259" key="1">
    <source>
        <dbReference type="Pfam" id="PF04028"/>
    </source>
</evidence>
<feature type="domain" description="DUF374" evidence="1">
    <location>
        <begin position="90"/>
        <end position="152"/>
    </location>
</feature>
<comment type="caution">
    <text evidence="2">The sequence shown here is derived from an EMBL/GenBank/DDBJ whole genome shotgun (WGS) entry which is preliminary data.</text>
</comment>
<gene>
    <name evidence="2" type="ORF">GETHED_19050</name>
</gene>
<organism evidence="2 3">
    <name type="scientific">Geothrix edaphica</name>
    <dbReference type="NCBI Taxonomy" id="2927976"/>
    <lineage>
        <taxon>Bacteria</taxon>
        <taxon>Pseudomonadati</taxon>
        <taxon>Acidobacteriota</taxon>
        <taxon>Holophagae</taxon>
        <taxon>Holophagales</taxon>
        <taxon>Holophagaceae</taxon>
        <taxon>Geothrix</taxon>
    </lineage>
</organism>
<reference evidence="2" key="1">
    <citation type="journal article" date="2023" name="Antonie Van Leeuwenhoek">
        <title>Mesoterricola silvestris gen. nov., sp. nov., Mesoterricola sediminis sp. nov., Geothrix oryzae sp. nov., Geothrix edaphica sp. nov., Geothrix rubra sp. nov., and Geothrix limicola sp. nov., six novel members of Acidobacteriota isolated from soils.</title>
        <authorList>
            <person name="Itoh H."/>
            <person name="Sugisawa Y."/>
            <person name="Mise K."/>
            <person name="Xu Z."/>
            <person name="Kuniyasu M."/>
            <person name="Ushijima N."/>
            <person name="Kawano K."/>
            <person name="Kobayashi E."/>
            <person name="Shiratori Y."/>
            <person name="Masuda Y."/>
            <person name="Senoo K."/>
        </authorList>
    </citation>
    <scope>NUCLEOTIDE SEQUENCE</scope>
    <source>
        <strain evidence="2">Red802</strain>
    </source>
</reference>
<dbReference type="EMBL" id="BSDC01000002">
    <property type="protein sequence ID" value="GLH67541.1"/>
    <property type="molecule type" value="Genomic_DNA"/>
</dbReference>
<dbReference type="Pfam" id="PF04028">
    <property type="entry name" value="DUF374"/>
    <property type="match status" value="1"/>
</dbReference>
<sequence>MGARVAIAERGRPLGSPLSVWLQFRVVPFLVAGLSKLWSYTLRVRREDFGPVEDLVARDQRIILAFWHRRLFMMPLAYPFHRRNDRGEVRGVAILSSDSKDGERSAATWRWFGIHAVRGTASDDGAKALVRMIQAVRQGWDFGITPDGPRGPLMELKPGTLALARKTGAWIIPVSLAFDHSFELKTWDRMVIPFPFATCVIKYGIPYQVPPKAEDGAEAVRLQRAMDDLERWAEGIKHV</sequence>
<proteinExistence type="predicted"/>
<evidence type="ECO:0000313" key="2">
    <source>
        <dbReference type="EMBL" id="GLH67541.1"/>
    </source>
</evidence>
<dbReference type="Proteomes" id="UP001165044">
    <property type="component" value="Unassembled WGS sequence"/>
</dbReference>
<evidence type="ECO:0000313" key="3">
    <source>
        <dbReference type="Proteomes" id="UP001165044"/>
    </source>
</evidence>
<name>A0ABQ5PZQ0_9BACT</name>
<accession>A0ABQ5PZQ0</accession>
<protein>
    <recommendedName>
        <fullName evidence="1">DUF374 domain-containing protein</fullName>
    </recommendedName>
</protein>
<dbReference type="InterPro" id="IPR007172">
    <property type="entry name" value="DUF374"/>
</dbReference>
<keyword evidence="3" id="KW-1185">Reference proteome</keyword>
<dbReference type="CDD" id="cd07983">
    <property type="entry name" value="LPLAT_DUF374-like"/>
    <property type="match status" value="1"/>
</dbReference>